<dbReference type="STRING" id="223786.SAMN05216234_1462"/>
<feature type="domain" description="WCX" evidence="2">
    <location>
        <begin position="241"/>
        <end position="316"/>
    </location>
</feature>
<accession>A0A1I5TMD4</accession>
<dbReference type="RefSeq" id="WP_092913847.1">
    <property type="nucleotide sequence ID" value="NZ_CP136592.1"/>
</dbReference>
<evidence type="ECO:0000313" key="3">
    <source>
        <dbReference type="EMBL" id="SFP84232.1"/>
    </source>
</evidence>
<dbReference type="GO" id="GO:0003677">
    <property type="term" value="F:DNA binding"/>
    <property type="evidence" value="ECO:0007669"/>
    <property type="project" value="UniProtKB-KW"/>
</dbReference>
<dbReference type="PANTHER" id="PTHR34580">
    <property type="match status" value="1"/>
</dbReference>
<proteinExistence type="predicted"/>
<sequence>MNSNFIEKKYGRTTKKDRELRYAKTNERIAKILSRLYAGELLSMKELSVEFGVNLRTIQRDVNERLIEFPIKKSGDTFSLKWLEQVETSFTKEEIAVIELLEEMSSKQGMEFYSKAHKLLKKIKSTTYNPFYAKLDMEDIGDKLFITTKLESAIKQKRVVECNYKMADKNYEIEIKPLKIANFEGFWYLIAIDGRNEIVKKYLLRNISNIIIKDETFIVSDELDERVKNAVNVWFDANSKPFEVRLFISNEVAKYFKVKPICKNQSIEGEDSDGSIEVVLKITHEMEIIPIIKYWLPHIRVLEPLWLDEMIKKDLTSYLSN</sequence>
<name>A0A1I5TMD4_9BACT</name>
<dbReference type="Gene3D" id="1.10.10.10">
    <property type="entry name" value="Winged helix-like DNA-binding domain superfamily/Winged helix DNA-binding domain"/>
    <property type="match status" value="1"/>
</dbReference>
<feature type="domain" description="WYL" evidence="1">
    <location>
        <begin position="148"/>
        <end position="210"/>
    </location>
</feature>
<dbReference type="InterPro" id="IPR036388">
    <property type="entry name" value="WH-like_DNA-bd_sf"/>
</dbReference>
<evidence type="ECO:0000313" key="4">
    <source>
        <dbReference type="Proteomes" id="UP000199227"/>
    </source>
</evidence>
<dbReference type="InterPro" id="IPR051534">
    <property type="entry name" value="CBASS_pafABC_assoc_protein"/>
</dbReference>
<dbReference type="Pfam" id="PF13280">
    <property type="entry name" value="WYL"/>
    <property type="match status" value="1"/>
</dbReference>
<keyword evidence="4" id="KW-1185">Reference proteome</keyword>
<protein>
    <submittedName>
        <fullName evidence="3">Predicted DNA-binding transcriptional regulator YafY, contains an HTH and WYL domains</fullName>
    </submittedName>
</protein>
<dbReference type="PROSITE" id="PS52050">
    <property type="entry name" value="WYL"/>
    <property type="match status" value="1"/>
</dbReference>
<organism evidence="3 4">
    <name type="scientific">Hydrogenimonas thermophila</name>
    <dbReference type="NCBI Taxonomy" id="223786"/>
    <lineage>
        <taxon>Bacteria</taxon>
        <taxon>Pseudomonadati</taxon>
        <taxon>Campylobacterota</taxon>
        <taxon>Epsilonproteobacteria</taxon>
        <taxon>Campylobacterales</taxon>
        <taxon>Hydrogenimonadaceae</taxon>
        <taxon>Hydrogenimonas</taxon>
    </lineage>
</organism>
<keyword evidence="3" id="KW-0238">DNA-binding</keyword>
<dbReference type="AlphaFoldDB" id="A0A1I5TMD4"/>
<dbReference type="EMBL" id="FOXB01000046">
    <property type="protein sequence ID" value="SFP84232.1"/>
    <property type="molecule type" value="Genomic_DNA"/>
</dbReference>
<gene>
    <name evidence="3" type="ORF">SAMN05216234_1462</name>
</gene>
<evidence type="ECO:0000259" key="1">
    <source>
        <dbReference type="Pfam" id="PF13280"/>
    </source>
</evidence>
<dbReference type="InterPro" id="IPR057727">
    <property type="entry name" value="WCX_dom"/>
</dbReference>
<dbReference type="PANTHER" id="PTHR34580:SF1">
    <property type="entry name" value="PROTEIN PAFC"/>
    <property type="match status" value="1"/>
</dbReference>
<reference evidence="3 4" key="1">
    <citation type="submission" date="2016-10" db="EMBL/GenBank/DDBJ databases">
        <authorList>
            <person name="de Groot N.N."/>
        </authorList>
    </citation>
    <scope>NUCLEOTIDE SEQUENCE [LARGE SCALE GENOMIC DNA]</scope>
    <source>
        <strain evidence="3 4">EP1-55-1</strain>
    </source>
</reference>
<evidence type="ECO:0000259" key="2">
    <source>
        <dbReference type="Pfam" id="PF25583"/>
    </source>
</evidence>
<dbReference type="Pfam" id="PF25583">
    <property type="entry name" value="WCX"/>
    <property type="match status" value="1"/>
</dbReference>
<dbReference type="InterPro" id="IPR026881">
    <property type="entry name" value="WYL_dom"/>
</dbReference>
<dbReference type="Proteomes" id="UP000199227">
    <property type="component" value="Unassembled WGS sequence"/>
</dbReference>